<name>A0A2K1SUF1_GARVA</name>
<comment type="caution">
    <text evidence="1">The sequence shown here is derived from an EMBL/GenBank/DDBJ whole genome shotgun (WGS) entry which is preliminary data.</text>
</comment>
<gene>
    <name evidence="1" type="ORF">BFS05_03665</name>
</gene>
<evidence type="ECO:0000313" key="2">
    <source>
        <dbReference type="Proteomes" id="UP000236146"/>
    </source>
</evidence>
<dbReference type="OrthoDB" id="3237719at2"/>
<evidence type="ECO:0000313" key="1">
    <source>
        <dbReference type="EMBL" id="PNS43164.1"/>
    </source>
</evidence>
<organism evidence="1 2">
    <name type="scientific">Gardnerella vaginalis</name>
    <dbReference type="NCBI Taxonomy" id="2702"/>
    <lineage>
        <taxon>Bacteria</taxon>
        <taxon>Bacillati</taxon>
        <taxon>Actinomycetota</taxon>
        <taxon>Actinomycetes</taxon>
        <taxon>Bifidobacteriales</taxon>
        <taxon>Bifidobacteriaceae</taxon>
        <taxon>Gardnerella</taxon>
    </lineage>
</organism>
<dbReference type="AlphaFoldDB" id="A0A2K1SUF1"/>
<sequence>MKVLVHPRVIRKRPWLRETEVINMWNSSCRELPRQGEYEPSQMLSLAWDSRGVITELIAYKGEDGEWIIFHVAPATKKFLAEMGFSQEEIRQIFGRR</sequence>
<dbReference type="RefSeq" id="WP_103084655.1">
    <property type="nucleotide sequence ID" value="NZ_MNLH01000003.1"/>
</dbReference>
<accession>A0A2K1SUF1</accession>
<dbReference type="EMBL" id="MNLH01000003">
    <property type="protein sequence ID" value="PNS43164.1"/>
    <property type="molecule type" value="Genomic_DNA"/>
</dbReference>
<protein>
    <submittedName>
        <fullName evidence="1">Uncharacterized protein</fullName>
    </submittedName>
</protein>
<dbReference type="Proteomes" id="UP000236146">
    <property type="component" value="Unassembled WGS sequence"/>
</dbReference>
<proteinExistence type="predicted"/>
<reference evidence="2" key="1">
    <citation type="submission" date="2016-10" db="EMBL/GenBank/DDBJ databases">
        <authorList>
            <person name="Bumgarner R.E."/>
            <person name="Fredricks D.N."/>
            <person name="Srinivasan S."/>
        </authorList>
    </citation>
    <scope>NUCLEOTIDE SEQUENCE [LARGE SCALE GENOMIC DNA]</scope>
    <source>
        <strain evidence="2">KA00225</strain>
    </source>
</reference>